<gene>
    <name evidence="1" type="primary">Necator_chrIII.g12365</name>
    <name evidence="1" type="ORF">RB195_011599</name>
</gene>
<protein>
    <submittedName>
        <fullName evidence="1">Uncharacterized protein</fullName>
    </submittedName>
</protein>
<accession>A0ABR1D442</accession>
<comment type="caution">
    <text evidence="1">The sequence shown here is derived from an EMBL/GenBank/DDBJ whole genome shotgun (WGS) entry which is preliminary data.</text>
</comment>
<dbReference type="EMBL" id="JAVFWL010000003">
    <property type="protein sequence ID" value="KAK6744987.1"/>
    <property type="molecule type" value="Genomic_DNA"/>
</dbReference>
<name>A0ABR1D442_NECAM</name>
<organism evidence="1 2">
    <name type="scientific">Necator americanus</name>
    <name type="common">Human hookworm</name>
    <dbReference type="NCBI Taxonomy" id="51031"/>
    <lineage>
        <taxon>Eukaryota</taxon>
        <taxon>Metazoa</taxon>
        <taxon>Ecdysozoa</taxon>
        <taxon>Nematoda</taxon>
        <taxon>Chromadorea</taxon>
        <taxon>Rhabditida</taxon>
        <taxon>Rhabditina</taxon>
        <taxon>Rhabditomorpha</taxon>
        <taxon>Strongyloidea</taxon>
        <taxon>Ancylostomatidae</taxon>
        <taxon>Bunostominae</taxon>
        <taxon>Necator</taxon>
    </lineage>
</organism>
<reference evidence="1 2" key="1">
    <citation type="submission" date="2023-08" db="EMBL/GenBank/DDBJ databases">
        <title>A Necator americanus chromosomal reference genome.</title>
        <authorList>
            <person name="Ilik V."/>
            <person name="Petrzelkova K.J."/>
            <person name="Pardy F."/>
            <person name="Fuh T."/>
            <person name="Niatou-Singa F.S."/>
            <person name="Gouil Q."/>
            <person name="Baker L."/>
            <person name="Ritchie M.E."/>
            <person name="Jex A.R."/>
            <person name="Gazzola D."/>
            <person name="Li H."/>
            <person name="Toshio Fujiwara R."/>
            <person name="Zhan B."/>
            <person name="Aroian R.V."/>
            <person name="Pafco B."/>
            <person name="Schwarz E.M."/>
        </authorList>
    </citation>
    <scope>NUCLEOTIDE SEQUENCE [LARGE SCALE GENOMIC DNA]</scope>
    <source>
        <strain evidence="1 2">Aroian</strain>
        <tissue evidence="1">Whole animal</tissue>
    </source>
</reference>
<proteinExistence type="predicted"/>
<sequence>MISLATKLNEKRTVTALCLTPSSTHEVNYLADFYFLIIKITPVYGVAFDADDDTSVGNVTSENYSLKQLKHWPSSEQTLRNGDWTSLSGDPHHVVDEDNELHCRRR</sequence>
<dbReference type="Proteomes" id="UP001303046">
    <property type="component" value="Unassembled WGS sequence"/>
</dbReference>
<evidence type="ECO:0000313" key="1">
    <source>
        <dbReference type="EMBL" id="KAK6744987.1"/>
    </source>
</evidence>
<keyword evidence="2" id="KW-1185">Reference proteome</keyword>
<evidence type="ECO:0000313" key="2">
    <source>
        <dbReference type="Proteomes" id="UP001303046"/>
    </source>
</evidence>